<sequence length="88" mass="9694">MDCILNNKENYENISKHFKTFQNISKHFKKIILCITLATTASLVYANEICSTTTSCHEGNCITVEVCVPGPTLPELPPIVIDKPKGGN</sequence>
<gene>
    <name evidence="1" type="ORF">GCM10011501_00090</name>
</gene>
<reference evidence="2" key="1">
    <citation type="journal article" date="2019" name="Int. J. Syst. Evol. Microbiol.">
        <title>The Global Catalogue of Microorganisms (GCM) 10K type strain sequencing project: providing services to taxonomists for standard genome sequencing and annotation.</title>
        <authorList>
            <consortium name="The Broad Institute Genomics Platform"/>
            <consortium name="The Broad Institute Genome Sequencing Center for Infectious Disease"/>
            <person name="Wu L."/>
            <person name="Ma J."/>
        </authorList>
    </citation>
    <scope>NUCLEOTIDE SEQUENCE [LARGE SCALE GENOMIC DNA]</scope>
    <source>
        <strain evidence="2">CGMCC 1.15922</strain>
    </source>
</reference>
<keyword evidence="2" id="KW-1185">Reference proteome</keyword>
<dbReference type="EMBL" id="BNAH01000001">
    <property type="protein sequence ID" value="GHE76763.1"/>
    <property type="molecule type" value="Genomic_DNA"/>
</dbReference>
<proteinExistence type="predicted"/>
<evidence type="ECO:0000313" key="2">
    <source>
        <dbReference type="Proteomes" id="UP000626370"/>
    </source>
</evidence>
<protein>
    <submittedName>
        <fullName evidence="1">Uncharacterized protein</fullName>
    </submittedName>
</protein>
<accession>A0ABQ3IE46</accession>
<evidence type="ECO:0000313" key="1">
    <source>
        <dbReference type="EMBL" id="GHE76763.1"/>
    </source>
</evidence>
<name>A0ABQ3IE46_9GAMM</name>
<dbReference type="Proteomes" id="UP000626370">
    <property type="component" value="Unassembled WGS sequence"/>
</dbReference>
<comment type="caution">
    <text evidence="1">The sequence shown here is derived from an EMBL/GenBank/DDBJ whole genome shotgun (WGS) entry which is preliminary data.</text>
</comment>
<organism evidence="1 2">
    <name type="scientific">Thalassotalea profundi</name>
    <dbReference type="NCBI Taxonomy" id="2036687"/>
    <lineage>
        <taxon>Bacteria</taxon>
        <taxon>Pseudomonadati</taxon>
        <taxon>Pseudomonadota</taxon>
        <taxon>Gammaproteobacteria</taxon>
        <taxon>Alteromonadales</taxon>
        <taxon>Colwelliaceae</taxon>
        <taxon>Thalassotalea</taxon>
    </lineage>
</organism>